<gene>
    <name evidence="4" type="ORF">GGG17_10360</name>
</gene>
<evidence type="ECO:0000313" key="4">
    <source>
        <dbReference type="EMBL" id="MTB72365.1"/>
    </source>
</evidence>
<dbReference type="InterPro" id="IPR045857">
    <property type="entry name" value="O16G_dom_2"/>
</dbReference>
<dbReference type="InterPro" id="IPR017853">
    <property type="entry name" value="GH"/>
</dbReference>
<proteinExistence type="predicted"/>
<dbReference type="RefSeq" id="WP_154593659.1">
    <property type="nucleotide sequence ID" value="NZ_WLVL01000038.1"/>
</dbReference>
<dbReference type="Gene3D" id="3.90.400.10">
    <property type="entry name" value="Oligo-1,6-glucosidase, Domain 2"/>
    <property type="match status" value="1"/>
</dbReference>
<dbReference type="Gene3D" id="3.20.20.80">
    <property type="entry name" value="Glycosidases"/>
    <property type="match status" value="1"/>
</dbReference>
<dbReference type="Proteomes" id="UP000431092">
    <property type="component" value="Unassembled WGS sequence"/>
</dbReference>
<organism evidence="4 5">
    <name type="scientific">Arsenicicoccus cauae</name>
    <dbReference type="NCBI Taxonomy" id="2663847"/>
    <lineage>
        <taxon>Bacteria</taxon>
        <taxon>Bacillati</taxon>
        <taxon>Actinomycetota</taxon>
        <taxon>Actinomycetes</taxon>
        <taxon>Micrococcales</taxon>
        <taxon>Intrasporangiaceae</taxon>
        <taxon>Arsenicicoccus</taxon>
    </lineage>
</organism>
<dbReference type="EMBL" id="WLVL01000038">
    <property type="protein sequence ID" value="MTB72365.1"/>
    <property type="molecule type" value="Genomic_DNA"/>
</dbReference>
<evidence type="ECO:0000259" key="3">
    <source>
        <dbReference type="SMART" id="SM00642"/>
    </source>
</evidence>
<dbReference type="PANTHER" id="PTHR10357:SF210">
    <property type="entry name" value="MALTODEXTRIN GLUCOSIDASE"/>
    <property type="match status" value="1"/>
</dbReference>
<dbReference type="SMART" id="SM00642">
    <property type="entry name" value="Aamy"/>
    <property type="match status" value="1"/>
</dbReference>
<evidence type="ECO:0000313" key="5">
    <source>
        <dbReference type="Proteomes" id="UP000431092"/>
    </source>
</evidence>
<keyword evidence="2" id="KW-0326">Glycosidase</keyword>
<dbReference type="GO" id="GO:0005975">
    <property type="term" value="P:carbohydrate metabolic process"/>
    <property type="evidence" value="ECO:0007669"/>
    <property type="project" value="InterPro"/>
</dbReference>
<accession>A0A6I3IL01</accession>
<keyword evidence="1" id="KW-0378">Hydrolase</keyword>
<dbReference type="Pfam" id="PF00128">
    <property type="entry name" value="Alpha-amylase"/>
    <property type="match status" value="1"/>
</dbReference>
<evidence type="ECO:0000256" key="2">
    <source>
        <dbReference type="ARBA" id="ARBA00023295"/>
    </source>
</evidence>
<name>A0A6I3IL01_9MICO</name>
<dbReference type="GO" id="GO:0016798">
    <property type="term" value="F:hydrolase activity, acting on glycosyl bonds"/>
    <property type="evidence" value="ECO:0007669"/>
    <property type="project" value="UniProtKB-KW"/>
</dbReference>
<keyword evidence="5" id="KW-1185">Reference proteome</keyword>
<reference evidence="4 5" key="1">
    <citation type="submission" date="2019-11" db="EMBL/GenBank/DDBJ databases">
        <title>Whole genome sequencing identifies a novel species of the genus Arsenicicoccus isolated from human blood.</title>
        <authorList>
            <person name="Jeong J.H."/>
            <person name="Kweon O.J."/>
            <person name="Kim H.R."/>
            <person name="Kim T.-H."/>
            <person name="Ha S.-M."/>
            <person name="Lee M.-K."/>
        </authorList>
    </citation>
    <scope>NUCLEOTIDE SEQUENCE [LARGE SCALE GENOMIC DNA]</scope>
    <source>
        <strain evidence="4 5">MKL-02</strain>
    </source>
</reference>
<comment type="caution">
    <text evidence="4">The sequence shown here is derived from an EMBL/GenBank/DDBJ whole genome shotgun (WGS) entry which is preliminary data.</text>
</comment>
<protein>
    <submittedName>
        <fullName evidence="4">Alpha-amylase</fullName>
    </submittedName>
</protein>
<dbReference type="SUPFAM" id="SSF51445">
    <property type="entry name" value="(Trans)glycosidases"/>
    <property type="match status" value="1"/>
</dbReference>
<dbReference type="AlphaFoldDB" id="A0A6I3IL01"/>
<sequence length="423" mass="47161">MAWTEHVIWWHVYPLGAVGAPIRDPYDESLVAHPLRRLDGWLDYAIALGVNGLQLGPVFASTTHGYDTVDHVRIDPRLGDDGDFDELVRRCHDRGLRVMLDGVFNHVGLEHPLYQQALAGGRESHAARYFRIDWDADGGPRPDVFEGHGSLVALDHTRDEVVDLVVEVMLHWLRRGIDGWRLDAAYAVDPAFWARVLPRVRAEFPEATFVGEVIHGDYAAIVRESTLDSVTQYELWKALWSSLHDKNFYELSHALERHGALLDTFVPMTFVGNHDVTRIASRVGPAAAVLAVACLLTVGGTPSLYYGDEQAFEGVKEDREGGDDAVRPPLPATPAELSTLGEWMFHVHQGLIAVRRQHPWLVRARTRVVELGNERFVYESRPAAGAPEECDPAAVIRVTLEVSGEPRVQVETSSATAFTWPAR</sequence>
<dbReference type="PANTHER" id="PTHR10357">
    <property type="entry name" value="ALPHA-AMYLASE FAMILY MEMBER"/>
    <property type="match status" value="1"/>
</dbReference>
<feature type="domain" description="Glycosyl hydrolase family 13 catalytic" evidence="3">
    <location>
        <begin position="11"/>
        <end position="355"/>
    </location>
</feature>
<evidence type="ECO:0000256" key="1">
    <source>
        <dbReference type="ARBA" id="ARBA00022801"/>
    </source>
</evidence>
<dbReference type="CDD" id="cd11354">
    <property type="entry name" value="AmyAc_bac_CMD_like"/>
    <property type="match status" value="1"/>
</dbReference>
<dbReference type="InterPro" id="IPR006047">
    <property type="entry name" value="GH13_cat_dom"/>
</dbReference>